<gene>
    <name evidence="1" type="ORF">Prubr_64150</name>
</gene>
<evidence type="ECO:0008006" key="3">
    <source>
        <dbReference type="Google" id="ProtNLM"/>
    </source>
</evidence>
<evidence type="ECO:0000313" key="1">
    <source>
        <dbReference type="EMBL" id="BCJ69394.1"/>
    </source>
</evidence>
<dbReference type="Proteomes" id="UP000680866">
    <property type="component" value="Chromosome"/>
</dbReference>
<proteinExistence type="predicted"/>
<evidence type="ECO:0000313" key="2">
    <source>
        <dbReference type="Proteomes" id="UP000680866"/>
    </source>
</evidence>
<dbReference type="RefSeq" id="WP_212818648.1">
    <property type="nucleotide sequence ID" value="NZ_AP023359.1"/>
</dbReference>
<dbReference type="AlphaFoldDB" id="A0A810NAG5"/>
<dbReference type="KEGG" id="pry:Prubr_64150"/>
<sequence length="178" mass="18751">MSDGKWSQLSSSFEFVHKNLDGFKIKEKVDSMGIDGYINYCALLAAGSGAVAGVGGPITFVVGVPADVANTVAQQFRVTLAVIYHRTGRYAVSFPEFMKIVGLSLGVEVGVMGLQQVVRVVAQVILKKLTARVAGKVIPFVGAAVGGGLNYAFIKAIGGTLLAFEDSIFNARRELPPG</sequence>
<protein>
    <recommendedName>
        <fullName evidence="3">EcsC family protein</fullName>
    </recommendedName>
</protein>
<keyword evidence="2" id="KW-1185">Reference proteome</keyword>
<name>A0A810NAG5_9ACTN</name>
<organism evidence="1 2">
    <name type="scientific">Polymorphospora rubra</name>
    <dbReference type="NCBI Taxonomy" id="338584"/>
    <lineage>
        <taxon>Bacteria</taxon>
        <taxon>Bacillati</taxon>
        <taxon>Actinomycetota</taxon>
        <taxon>Actinomycetes</taxon>
        <taxon>Micromonosporales</taxon>
        <taxon>Micromonosporaceae</taxon>
        <taxon>Polymorphospora</taxon>
    </lineage>
</organism>
<dbReference type="EMBL" id="AP023359">
    <property type="protein sequence ID" value="BCJ69394.1"/>
    <property type="molecule type" value="Genomic_DNA"/>
</dbReference>
<reference evidence="1" key="1">
    <citation type="submission" date="2020-08" db="EMBL/GenBank/DDBJ databases">
        <title>Whole genome shotgun sequence of Polymorphospora rubra NBRC 101157.</title>
        <authorList>
            <person name="Komaki H."/>
            <person name="Tamura T."/>
        </authorList>
    </citation>
    <scope>NUCLEOTIDE SEQUENCE</scope>
    <source>
        <strain evidence="1">NBRC 101157</strain>
    </source>
</reference>
<accession>A0A810NAG5</accession>